<evidence type="ECO:0000313" key="2">
    <source>
        <dbReference type="EMBL" id="OGD64724.1"/>
    </source>
</evidence>
<dbReference type="STRING" id="1797471.A3A71_01570"/>
<accession>A0A1F5EBX6</accession>
<feature type="region of interest" description="Disordered" evidence="1">
    <location>
        <begin position="28"/>
        <end position="57"/>
    </location>
</feature>
<comment type="caution">
    <text evidence="2">The sequence shown here is derived from an EMBL/GenBank/DDBJ whole genome shotgun (WGS) entry which is preliminary data.</text>
</comment>
<organism evidence="2 3">
    <name type="scientific">Candidatus Berkelbacteria bacterium RIFCSPLOWO2_01_FULL_50_28</name>
    <dbReference type="NCBI Taxonomy" id="1797471"/>
    <lineage>
        <taxon>Bacteria</taxon>
        <taxon>Candidatus Berkelbacteria</taxon>
    </lineage>
</organism>
<proteinExistence type="predicted"/>
<dbReference type="AlphaFoldDB" id="A0A1F5EBX6"/>
<evidence type="ECO:0000313" key="3">
    <source>
        <dbReference type="Proteomes" id="UP000177481"/>
    </source>
</evidence>
<dbReference type="EMBL" id="MEZX01000002">
    <property type="protein sequence ID" value="OGD64724.1"/>
    <property type="molecule type" value="Genomic_DNA"/>
</dbReference>
<gene>
    <name evidence="2" type="ORF">A3A71_01570</name>
</gene>
<name>A0A1F5EBX6_9BACT</name>
<sequence length="115" mass="12422">MNGIIPIAVSPLLLAVLANNGLQTESAYTESMREKPSKFAASQPNTSQTETPCPTTSWRDPEIALPGEAIPTLQRTEQVHSIASLLAKEGRSAWGRDGGHKPRTAVWPIRDHAPV</sequence>
<feature type="region of interest" description="Disordered" evidence="1">
    <location>
        <begin position="92"/>
        <end position="115"/>
    </location>
</feature>
<feature type="compositionally biased region" description="Polar residues" evidence="1">
    <location>
        <begin position="40"/>
        <end position="57"/>
    </location>
</feature>
<protein>
    <submittedName>
        <fullName evidence="2">Uncharacterized protein</fullName>
    </submittedName>
</protein>
<dbReference type="Proteomes" id="UP000177481">
    <property type="component" value="Unassembled WGS sequence"/>
</dbReference>
<evidence type="ECO:0000256" key="1">
    <source>
        <dbReference type="SAM" id="MobiDB-lite"/>
    </source>
</evidence>
<reference evidence="2 3" key="1">
    <citation type="journal article" date="2016" name="Nat. Commun.">
        <title>Thousands of microbial genomes shed light on interconnected biogeochemical processes in an aquifer system.</title>
        <authorList>
            <person name="Anantharaman K."/>
            <person name="Brown C.T."/>
            <person name="Hug L.A."/>
            <person name="Sharon I."/>
            <person name="Castelle C.J."/>
            <person name="Probst A.J."/>
            <person name="Thomas B.C."/>
            <person name="Singh A."/>
            <person name="Wilkins M.J."/>
            <person name="Karaoz U."/>
            <person name="Brodie E.L."/>
            <person name="Williams K.H."/>
            <person name="Hubbard S.S."/>
            <person name="Banfield J.F."/>
        </authorList>
    </citation>
    <scope>NUCLEOTIDE SEQUENCE [LARGE SCALE GENOMIC DNA]</scope>
</reference>